<name>A0A3A8AUQ2_9RHOB</name>
<dbReference type="Gene3D" id="1.10.8.350">
    <property type="entry name" value="Bacterial muramidase"/>
    <property type="match status" value="1"/>
</dbReference>
<evidence type="ECO:0000313" key="4">
    <source>
        <dbReference type="EMBL" id="RKF13843.1"/>
    </source>
</evidence>
<sequence>MRTAILWAAVAGLAMLQGASVTAAELRTSLRPQVRPVGLRIVTRDETVTREAMPVVSLRPVLRPTQAAKPAVVQVSAVNPGFANWIRGFRGRAGAAGVQGRVFDAAFSGVQYDPGVVKLDRNQSEFTKQIWEYLDSAVSPTRISNGKRELRRHRRTLERIEAHFGVEKEVVTAIWGMESAYGARRGSRPLIQSLATLAYDGRRGRFFEKQLIAALKIVQAGDVAPRLMTGSWAGAMGHTQFIPTSYLAYAVDFTGDGRRDIWSDDPTDALASTAAYLARFGWRKGQPWGVEVILPRGFDPARARRSLTQAPSAWAAEGVRDIHGRPVPNYGDASILLPAGTQGAAFMIFHNFSVIEKYNKADAYVIGVGHLSDRLKGGPAIQANWPRQYQSTTSRQKKEIQRHLKRRGYDVQAIDGLIGPKTITAIRAFQKLRGMPPDGYPSRQLLKALKGG</sequence>
<feature type="chain" id="PRO_5017419794" evidence="1">
    <location>
        <begin position="24"/>
        <end position="452"/>
    </location>
</feature>
<proteinExistence type="predicted"/>
<dbReference type="InterPro" id="IPR036365">
    <property type="entry name" value="PGBD-like_sf"/>
</dbReference>
<dbReference type="SUPFAM" id="SSF47090">
    <property type="entry name" value="PGBD-like"/>
    <property type="match status" value="1"/>
</dbReference>
<reference evidence="4 5" key="1">
    <citation type="submission" date="2018-09" db="EMBL/GenBank/DDBJ databases">
        <title>Roseovarius spongiae sp. nov., isolated from a marine sponge.</title>
        <authorList>
            <person name="Zhuang L."/>
            <person name="Luo L."/>
        </authorList>
    </citation>
    <scope>NUCLEOTIDE SEQUENCE [LARGE SCALE GENOMIC DNA]</scope>
    <source>
        <strain evidence="4 5">HN-E21</strain>
    </source>
</reference>
<evidence type="ECO:0000256" key="1">
    <source>
        <dbReference type="SAM" id="SignalP"/>
    </source>
</evidence>
<dbReference type="Proteomes" id="UP000281128">
    <property type="component" value="Unassembled WGS sequence"/>
</dbReference>
<dbReference type="RefSeq" id="WP_121167095.1">
    <property type="nucleotide sequence ID" value="NZ_RAPE01000003.1"/>
</dbReference>
<evidence type="ECO:0000259" key="3">
    <source>
        <dbReference type="Pfam" id="PF13406"/>
    </source>
</evidence>
<dbReference type="InterPro" id="IPR002477">
    <property type="entry name" value="Peptidoglycan-bd-like"/>
</dbReference>
<dbReference type="GO" id="GO:0008933">
    <property type="term" value="F:peptidoglycan lytic transglycosylase activity"/>
    <property type="evidence" value="ECO:0007669"/>
    <property type="project" value="TreeGrafter"/>
</dbReference>
<evidence type="ECO:0000259" key="2">
    <source>
        <dbReference type="Pfam" id="PF01471"/>
    </source>
</evidence>
<dbReference type="OrthoDB" id="9808544at2"/>
<dbReference type="SUPFAM" id="SSF53955">
    <property type="entry name" value="Lysozyme-like"/>
    <property type="match status" value="1"/>
</dbReference>
<dbReference type="Gene3D" id="1.10.530.10">
    <property type="match status" value="1"/>
</dbReference>
<comment type="caution">
    <text evidence="4">The sequence shown here is derived from an EMBL/GenBank/DDBJ whole genome shotgun (WGS) entry which is preliminary data.</text>
</comment>
<dbReference type="Gene3D" id="1.10.101.10">
    <property type="entry name" value="PGBD-like superfamily/PGBD"/>
    <property type="match status" value="1"/>
</dbReference>
<organism evidence="4 5">
    <name type="scientific">Roseovarius spongiae</name>
    <dbReference type="NCBI Taxonomy" id="2320272"/>
    <lineage>
        <taxon>Bacteria</taxon>
        <taxon>Pseudomonadati</taxon>
        <taxon>Pseudomonadota</taxon>
        <taxon>Alphaproteobacteria</taxon>
        <taxon>Rhodobacterales</taxon>
        <taxon>Roseobacteraceae</taxon>
        <taxon>Roseovarius</taxon>
    </lineage>
</organism>
<feature type="domain" description="Peptidoglycan binding-like" evidence="2">
    <location>
        <begin position="398"/>
        <end position="449"/>
    </location>
</feature>
<evidence type="ECO:0000313" key="5">
    <source>
        <dbReference type="Proteomes" id="UP000281128"/>
    </source>
</evidence>
<feature type="domain" description="Transglycosylase SLT" evidence="3">
    <location>
        <begin position="82"/>
        <end position="373"/>
    </location>
</feature>
<keyword evidence="1" id="KW-0732">Signal</keyword>
<feature type="signal peptide" evidence="1">
    <location>
        <begin position="1"/>
        <end position="23"/>
    </location>
</feature>
<dbReference type="InterPro" id="IPR011970">
    <property type="entry name" value="MltB_2"/>
</dbReference>
<dbReference type="NCBIfam" id="TIGR02283">
    <property type="entry name" value="MltB_2"/>
    <property type="match status" value="1"/>
</dbReference>
<protein>
    <submittedName>
        <fullName evidence="4">Lytic murein transglycosylase</fullName>
    </submittedName>
</protein>
<dbReference type="PANTHER" id="PTHR30163">
    <property type="entry name" value="MEMBRANE-BOUND LYTIC MUREIN TRANSGLYCOSYLASE B"/>
    <property type="match status" value="1"/>
</dbReference>
<gene>
    <name evidence="4" type="ORF">D6850_11630</name>
</gene>
<dbReference type="AlphaFoldDB" id="A0A3A8AUQ2"/>
<dbReference type="FunFam" id="1.10.8.350:FF:000001">
    <property type="entry name" value="Lytic murein transglycosylase B"/>
    <property type="match status" value="1"/>
</dbReference>
<dbReference type="InterPro" id="IPR031304">
    <property type="entry name" value="SLT_2"/>
</dbReference>
<dbReference type="PANTHER" id="PTHR30163:SF8">
    <property type="entry name" value="LYTIC MUREIN TRANSGLYCOSYLASE"/>
    <property type="match status" value="1"/>
</dbReference>
<dbReference type="GO" id="GO:0009253">
    <property type="term" value="P:peptidoglycan catabolic process"/>
    <property type="evidence" value="ECO:0007669"/>
    <property type="project" value="TreeGrafter"/>
</dbReference>
<dbReference type="InterPro" id="IPR043426">
    <property type="entry name" value="MltB-like"/>
</dbReference>
<dbReference type="CDD" id="cd13399">
    <property type="entry name" value="Slt35-like"/>
    <property type="match status" value="1"/>
</dbReference>
<dbReference type="InterPro" id="IPR023346">
    <property type="entry name" value="Lysozyme-like_dom_sf"/>
</dbReference>
<dbReference type="EMBL" id="RAPE01000003">
    <property type="protein sequence ID" value="RKF13843.1"/>
    <property type="molecule type" value="Genomic_DNA"/>
</dbReference>
<dbReference type="InterPro" id="IPR036366">
    <property type="entry name" value="PGBDSf"/>
</dbReference>
<dbReference type="Pfam" id="PF13406">
    <property type="entry name" value="SLT_2"/>
    <property type="match status" value="1"/>
</dbReference>
<keyword evidence="5" id="KW-1185">Reference proteome</keyword>
<dbReference type="Pfam" id="PF01471">
    <property type="entry name" value="PG_binding_1"/>
    <property type="match status" value="1"/>
</dbReference>
<accession>A0A3A8AUQ2</accession>